<dbReference type="PANTHER" id="PTHR33595:SF3">
    <property type="entry name" value="PAS DOMAIN-CONTAINING PROTEIN"/>
    <property type="match status" value="1"/>
</dbReference>
<evidence type="ECO:0000313" key="2">
    <source>
        <dbReference type="Proteomes" id="UP001497480"/>
    </source>
</evidence>
<dbReference type="Proteomes" id="UP001497480">
    <property type="component" value="Unassembled WGS sequence"/>
</dbReference>
<dbReference type="EMBL" id="CAXHTB010000024">
    <property type="protein sequence ID" value="CAL0332745.1"/>
    <property type="molecule type" value="Genomic_DNA"/>
</dbReference>
<protein>
    <submittedName>
        <fullName evidence="1">Uncharacterized protein</fullName>
    </submittedName>
</protein>
<gene>
    <name evidence="1" type="ORF">LLUT_LOCUS33805</name>
</gene>
<name>A0AAV1YFZ3_LUPLU</name>
<sequence>MLNITINQNLLTLPLLPCTPQQCHAPKSDSAKELVAIDLMNTENIPEEKDFLQQFRRPICNKVIAPQPIRPIGSCINVRIEWENEQKKEGFSVNVFYDVLRLSCESKDYLFTWRFHIRSREASQSSCSVSKF</sequence>
<accession>A0AAV1YFZ3</accession>
<comment type="caution">
    <text evidence="1">The sequence shown here is derived from an EMBL/GenBank/DDBJ whole genome shotgun (WGS) entry which is preliminary data.</text>
</comment>
<proteinExistence type="predicted"/>
<keyword evidence="2" id="KW-1185">Reference proteome</keyword>
<evidence type="ECO:0000313" key="1">
    <source>
        <dbReference type="EMBL" id="CAL0332745.1"/>
    </source>
</evidence>
<dbReference type="AlphaFoldDB" id="A0AAV1YFZ3"/>
<reference evidence="1 2" key="1">
    <citation type="submission" date="2024-03" db="EMBL/GenBank/DDBJ databases">
        <authorList>
            <person name="Martinez-Hernandez J."/>
        </authorList>
    </citation>
    <scope>NUCLEOTIDE SEQUENCE [LARGE SCALE GENOMIC DNA]</scope>
</reference>
<organism evidence="1 2">
    <name type="scientific">Lupinus luteus</name>
    <name type="common">European yellow lupine</name>
    <dbReference type="NCBI Taxonomy" id="3873"/>
    <lineage>
        <taxon>Eukaryota</taxon>
        <taxon>Viridiplantae</taxon>
        <taxon>Streptophyta</taxon>
        <taxon>Embryophyta</taxon>
        <taxon>Tracheophyta</taxon>
        <taxon>Spermatophyta</taxon>
        <taxon>Magnoliopsida</taxon>
        <taxon>eudicotyledons</taxon>
        <taxon>Gunneridae</taxon>
        <taxon>Pentapetalae</taxon>
        <taxon>rosids</taxon>
        <taxon>fabids</taxon>
        <taxon>Fabales</taxon>
        <taxon>Fabaceae</taxon>
        <taxon>Papilionoideae</taxon>
        <taxon>50 kb inversion clade</taxon>
        <taxon>genistoids sensu lato</taxon>
        <taxon>core genistoids</taxon>
        <taxon>Genisteae</taxon>
        <taxon>Lupinus</taxon>
    </lineage>
</organism>
<dbReference type="PANTHER" id="PTHR33595">
    <property type="entry name" value="VON WILLEBRAND FACTOR A DOMAIN PROTEIN"/>
    <property type="match status" value="1"/>
</dbReference>